<organism evidence="5 6">
    <name type="scientific">Tuber magnatum</name>
    <name type="common">white Piedmont truffle</name>
    <dbReference type="NCBI Taxonomy" id="42249"/>
    <lineage>
        <taxon>Eukaryota</taxon>
        <taxon>Fungi</taxon>
        <taxon>Dikarya</taxon>
        <taxon>Ascomycota</taxon>
        <taxon>Pezizomycotina</taxon>
        <taxon>Pezizomycetes</taxon>
        <taxon>Pezizales</taxon>
        <taxon>Tuberaceae</taxon>
        <taxon>Tuber</taxon>
    </lineage>
</organism>
<evidence type="ECO:0000259" key="3">
    <source>
        <dbReference type="Pfam" id="PF22939"/>
    </source>
</evidence>
<evidence type="ECO:0000313" key="6">
    <source>
        <dbReference type="Proteomes" id="UP000246991"/>
    </source>
</evidence>
<dbReference type="EMBL" id="PYWC01000022">
    <property type="protein sequence ID" value="PWW77426.1"/>
    <property type="molecule type" value="Genomic_DNA"/>
</dbReference>
<dbReference type="Proteomes" id="UP000246991">
    <property type="component" value="Unassembled WGS sequence"/>
</dbReference>
<evidence type="ECO:0000313" key="5">
    <source>
        <dbReference type="EMBL" id="PWW77426.1"/>
    </source>
</evidence>
<evidence type="ECO:0000256" key="1">
    <source>
        <dbReference type="ARBA" id="ARBA00022737"/>
    </source>
</evidence>
<dbReference type="AlphaFoldDB" id="A0A317SVJ9"/>
<reference evidence="5 6" key="1">
    <citation type="submission" date="2018-03" db="EMBL/GenBank/DDBJ databases">
        <title>Genomes of Pezizomycetes fungi and the evolution of truffles.</title>
        <authorList>
            <person name="Murat C."/>
            <person name="Payen T."/>
            <person name="Noel B."/>
            <person name="Kuo A."/>
            <person name="Martin F.M."/>
        </authorList>
    </citation>
    <scope>NUCLEOTIDE SEQUENCE [LARGE SCALE GENOMIC DNA]</scope>
    <source>
        <strain evidence="5">091103-1</strain>
    </source>
</reference>
<proteinExistence type="predicted"/>
<sequence>MGTPLSGTPSGDHSPPQRYATRMSPTRYRLEGTCTWLSADLGCGKSVIVSFLVTLLKNQTNATVCYLFFKDDSEEQKSATFALSAILHQLFEQKNALCRYAEDEFRARGKKLTEEVDTLWDILVKAVAKGKCGDVICVVDALDECEGETLNPLIRHVTLTSRPYHKIERELGSPATAIRLRGEDEVVAITADVTRVIDDGIKNLETYRRRPGGRGYLRNFLVSSADRAFLLVSLILGILKEGGGGSPGEFTSIVSAAPCGPAELYTKILNKSTDQGKARRILNIVVAAARPLTLREMNIAFRIRQGHSSTKDLGDLTEGFERTVKGVCGLFVRVIDSKIYPVHQTAREFLIRGSLPGQGNWQYTLEFGGILSAVGTEGRVSWEAVHDYLQKYGIELFDFTRLICEVGSKHCLTWFWLYWVNHRPWSTFPEDLTHLMIASLLGQGTAVERLLGEGGGGISARSALYGTALNIATIWKMEEIVRKLMQGNVKAYIDVKEYNISHMKRPLGLKWLIHN</sequence>
<feature type="domain" description="GPI inositol-deacylase winged helix" evidence="3">
    <location>
        <begin position="273"/>
        <end position="355"/>
    </location>
</feature>
<dbReference type="Gene3D" id="3.40.50.300">
    <property type="entry name" value="P-loop containing nucleotide triphosphate hydrolases"/>
    <property type="match status" value="1"/>
</dbReference>
<dbReference type="InterPro" id="IPR056884">
    <property type="entry name" value="NPHP3-like_N"/>
</dbReference>
<feature type="domain" description="Nephrocystin 3-like N-terminal" evidence="4">
    <location>
        <begin position="33"/>
        <end position="149"/>
    </location>
</feature>
<gene>
    <name evidence="5" type="ORF">C7212DRAFT_356879</name>
</gene>
<dbReference type="OrthoDB" id="194358at2759"/>
<name>A0A317SVJ9_9PEZI</name>
<keyword evidence="6" id="KW-1185">Reference proteome</keyword>
<dbReference type="Pfam" id="PF22939">
    <property type="entry name" value="WHD_GPIID"/>
    <property type="match status" value="1"/>
</dbReference>
<accession>A0A317SVJ9</accession>
<dbReference type="PANTHER" id="PTHR10039">
    <property type="entry name" value="AMELOGENIN"/>
    <property type="match status" value="1"/>
</dbReference>
<protein>
    <recommendedName>
        <fullName evidence="7">NACHT domain-containing protein</fullName>
    </recommendedName>
</protein>
<comment type="caution">
    <text evidence="5">The sequence shown here is derived from an EMBL/GenBank/DDBJ whole genome shotgun (WGS) entry which is preliminary data.</text>
</comment>
<dbReference type="InterPro" id="IPR036770">
    <property type="entry name" value="Ankyrin_rpt-contain_sf"/>
</dbReference>
<dbReference type="InterPro" id="IPR027417">
    <property type="entry name" value="P-loop_NTPase"/>
</dbReference>
<keyword evidence="1" id="KW-0677">Repeat</keyword>
<dbReference type="Pfam" id="PF24883">
    <property type="entry name" value="NPHP3_N"/>
    <property type="match status" value="1"/>
</dbReference>
<evidence type="ECO:0008006" key="7">
    <source>
        <dbReference type="Google" id="ProtNLM"/>
    </source>
</evidence>
<dbReference type="SUPFAM" id="SSF48403">
    <property type="entry name" value="Ankyrin repeat"/>
    <property type="match status" value="1"/>
</dbReference>
<feature type="compositionally biased region" description="Polar residues" evidence="2">
    <location>
        <begin position="1"/>
        <end position="11"/>
    </location>
</feature>
<evidence type="ECO:0000259" key="4">
    <source>
        <dbReference type="Pfam" id="PF24883"/>
    </source>
</evidence>
<evidence type="ECO:0000256" key="2">
    <source>
        <dbReference type="SAM" id="MobiDB-lite"/>
    </source>
</evidence>
<feature type="region of interest" description="Disordered" evidence="2">
    <location>
        <begin position="1"/>
        <end position="22"/>
    </location>
</feature>
<dbReference type="InterPro" id="IPR054471">
    <property type="entry name" value="GPIID_WHD"/>
</dbReference>